<dbReference type="InterPro" id="IPR015915">
    <property type="entry name" value="Kelch-typ_b-propeller"/>
</dbReference>
<dbReference type="SUPFAM" id="SSF117281">
    <property type="entry name" value="Kelch motif"/>
    <property type="match status" value="1"/>
</dbReference>
<name>A0A8H3WWG6_GIGMA</name>
<protein>
    <submittedName>
        <fullName evidence="4">Galactose oxidase</fullName>
    </submittedName>
</protein>
<evidence type="ECO:0000256" key="2">
    <source>
        <dbReference type="ARBA" id="ARBA00022737"/>
    </source>
</evidence>
<dbReference type="AlphaFoldDB" id="A0A8H3WWG6"/>
<sequence>MYKLISLTYLLIIFNNNFVLTDFIPTSRWGANAIYFNNKIYYGGGYLPLYPDNWRGTQPSNEFFSLDVPPSFNLTDRSKFVWTNLSSQSTNLIPFAFSSQCLIEDKIMMFGGDFDKYLPPANTTLVWFYDLSSSSPSWVLTKTTGQPNDLESGSLVYNNNTGNIYMWAGKLSNKNTLLTGGASPEDLPTTMNIFNKDTNVWTSLNLTNAPEGRYDFTSTLLRSGIIVYIGGQLTDANGFADMSQINMYSTTNDTWLPAMTTGGSYVPSTRARHTAVLTKDDRIIVYGGHTGTDKPLSDALAILNVSQIPFVWTQPNVVTFAPSPRTFHTSVLIGDFMIVAFGKSGKYIASGSDDLDILDVSDPSEYSWVNSIMPKPNKTNKISTTVTVKSGTTSNYNFVNFNLSIMVILLVIIQNYL</sequence>
<dbReference type="OrthoDB" id="432528at2759"/>
<reference evidence="4 5" key="1">
    <citation type="journal article" date="2019" name="Environ. Microbiol.">
        <title>At the nexus of three kingdoms: the genome of the mycorrhizal fungus Gigaspora margarita provides insights into plant, endobacterial and fungal interactions.</title>
        <authorList>
            <person name="Venice F."/>
            <person name="Ghignone S."/>
            <person name="Salvioli di Fossalunga A."/>
            <person name="Amselem J."/>
            <person name="Novero M."/>
            <person name="Xianan X."/>
            <person name="Sedzielewska Toro K."/>
            <person name="Morin E."/>
            <person name="Lipzen A."/>
            <person name="Grigoriev I.V."/>
            <person name="Henrissat B."/>
            <person name="Martin F.M."/>
            <person name="Bonfante P."/>
        </authorList>
    </citation>
    <scope>NUCLEOTIDE SEQUENCE [LARGE SCALE GENOMIC DNA]</scope>
    <source>
        <strain evidence="4 5">BEG34</strain>
    </source>
</reference>
<comment type="caution">
    <text evidence="4">The sequence shown here is derived from an EMBL/GenBank/DDBJ whole genome shotgun (WGS) entry which is preliminary data.</text>
</comment>
<feature type="chain" id="PRO_5034922109" evidence="3">
    <location>
        <begin position="22"/>
        <end position="417"/>
    </location>
</feature>
<feature type="signal peptide" evidence="3">
    <location>
        <begin position="1"/>
        <end position="21"/>
    </location>
</feature>
<evidence type="ECO:0000313" key="5">
    <source>
        <dbReference type="Proteomes" id="UP000439903"/>
    </source>
</evidence>
<proteinExistence type="predicted"/>
<keyword evidence="5" id="KW-1185">Reference proteome</keyword>
<keyword evidence="3" id="KW-0732">Signal</keyword>
<evidence type="ECO:0000256" key="3">
    <source>
        <dbReference type="SAM" id="SignalP"/>
    </source>
</evidence>
<dbReference type="Pfam" id="PF24681">
    <property type="entry name" value="Kelch_KLHDC2_KLHL20_DRC7"/>
    <property type="match status" value="1"/>
</dbReference>
<evidence type="ECO:0000313" key="4">
    <source>
        <dbReference type="EMBL" id="KAF0353147.1"/>
    </source>
</evidence>
<dbReference type="EMBL" id="WTPW01003138">
    <property type="protein sequence ID" value="KAF0353147.1"/>
    <property type="molecule type" value="Genomic_DNA"/>
</dbReference>
<gene>
    <name evidence="4" type="ORF">F8M41_015168</name>
</gene>
<keyword evidence="1" id="KW-0880">Kelch repeat</keyword>
<dbReference type="PANTHER" id="PTHR46093:SF18">
    <property type="entry name" value="FIBRONECTIN TYPE-III DOMAIN-CONTAINING PROTEIN"/>
    <property type="match status" value="1"/>
</dbReference>
<evidence type="ECO:0000256" key="1">
    <source>
        <dbReference type="ARBA" id="ARBA00022441"/>
    </source>
</evidence>
<dbReference type="Proteomes" id="UP000439903">
    <property type="component" value="Unassembled WGS sequence"/>
</dbReference>
<organism evidence="4 5">
    <name type="scientific">Gigaspora margarita</name>
    <dbReference type="NCBI Taxonomy" id="4874"/>
    <lineage>
        <taxon>Eukaryota</taxon>
        <taxon>Fungi</taxon>
        <taxon>Fungi incertae sedis</taxon>
        <taxon>Mucoromycota</taxon>
        <taxon>Glomeromycotina</taxon>
        <taxon>Glomeromycetes</taxon>
        <taxon>Diversisporales</taxon>
        <taxon>Gigasporaceae</taxon>
        <taxon>Gigaspora</taxon>
    </lineage>
</organism>
<dbReference type="PANTHER" id="PTHR46093">
    <property type="entry name" value="ACYL-COA-BINDING DOMAIN-CONTAINING PROTEIN 5"/>
    <property type="match status" value="1"/>
</dbReference>
<accession>A0A8H3WWG6</accession>
<keyword evidence="2" id="KW-0677">Repeat</keyword>
<dbReference type="Gene3D" id="2.120.10.80">
    <property type="entry name" value="Kelch-type beta propeller"/>
    <property type="match status" value="2"/>
</dbReference>